<dbReference type="GO" id="GO:0003723">
    <property type="term" value="F:RNA binding"/>
    <property type="evidence" value="ECO:0007669"/>
    <property type="project" value="UniProtKB-KW"/>
</dbReference>
<dbReference type="Pfam" id="PF01479">
    <property type="entry name" value="S4"/>
    <property type="match status" value="1"/>
</dbReference>
<keyword evidence="6" id="KW-1185">Reference proteome</keyword>
<dbReference type="InterPro" id="IPR047048">
    <property type="entry name" value="TlyA"/>
</dbReference>
<dbReference type="EMBL" id="CP001997">
    <property type="protein sequence ID" value="ADE56981.1"/>
    <property type="molecule type" value="Genomic_DNA"/>
</dbReference>
<keyword evidence="1 3" id="KW-0694">RNA-binding</keyword>
<name>D5EEJ9_AMICL</name>
<dbReference type="SUPFAM" id="SSF55174">
    <property type="entry name" value="Alpha-L RNA-binding motif"/>
    <property type="match status" value="1"/>
</dbReference>
<sequence>MKKKLKERVDKLIVERKLAATRAKAQALILEGKVFSSQQKIDKAGTLLPEDAPLEIRTNESEWVSRGAYKLLRALEVFSVDPKGKVCMDLGASTGGFTDVLLARGARRVYAVDVGYGQLAWKLRNDSRVVVMERTNARYLQREHFDEPLDMVTIDASFISLKLLLPVVDSLISKGGSIICLVKPQFEAGKDRLGKGGIVRKPEIHKDILTEVAFFIEEQTTLRLKGATWSPIKGPKGNIEFLFYLQKNGHGNSHAIDFDTLVEESHRTLIN</sequence>
<dbReference type="Gene3D" id="3.10.290.10">
    <property type="entry name" value="RNA-binding S4 domain"/>
    <property type="match status" value="1"/>
</dbReference>
<dbReference type="AlphaFoldDB" id="D5EEJ9"/>
<dbReference type="CDD" id="cd00165">
    <property type="entry name" value="S4"/>
    <property type="match status" value="1"/>
</dbReference>
<evidence type="ECO:0000313" key="5">
    <source>
        <dbReference type="EMBL" id="ADE56981.1"/>
    </source>
</evidence>
<dbReference type="InterPro" id="IPR002877">
    <property type="entry name" value="RNA_MeTrfase_FtsJ_dom"/>
</dbReference>
<comment type="similarity">
    <text evidence="2">Belongs to the TlyA family.</text>
</comment>
<evidence type="ECO:0000313" key="6">
    <source>
        <dbReference type="Proteomes" id="UP000002366"/>
    </source>
</evidence>
<organism evidence="5 6">
    <name type="scientific">Aminobacterium colombiense (strain DSM 12261 / ALA-1)</name>
    <dbReference type="NCBI Taxonomy" id="572547"/>
    <lineage>
        <taxon>Bacteria</taxon>
        <taxon>Thermotogati</taxon>
        <taxon>Synergistota</taxon>
        <taxon>Synergistia</taxon>
        <taxon>Synergistales</taxon>
        <taxon>Aminobacteriaceae</taxon>
        <taxon>Aminobacterium</taxon>
    </lineage>
</organism>
<dbReference type="SMART" id="SM00363">
    <property type="entry name" value="S4"/>
    <property type="match status" value="1"/>
</dbReference>
<dbReference type="GO" id="GO:0008168">
    <property type="term" value="F:methyltransferase activity"/>
    <property type="evidence" value="ECO:0007669"/>
    <property type="project" value="InterPro"/>
</dbReference>
<protein>
    <submittedName>
        <fullName evidence="5">Hemolysin A</fullName>
    </submittedName>
</protein>
<dbReference type="GO" id="GO:0032259">
    <property type="term" value="P:methylation"/>
    <property type="evidence" value="ECO:0007669"/>
    <property type="project" value="InterPro"/>
</dbReference>
<dbReference type="HOGENOM" id="CLU_058015_3_0_0"/>
<dbReference type="STRING" id="572547.Amico_0849"/>
<dbReference type="NCBIfam" id="TIGR00478">
    <property type="entry name" value="tly"/>
    <property type="match status" value="1"/>
</dbReference>
<proteinExistence type="inferred from homology"/>
<evidence type="ECO:0000256" key="1">
    <source>
        <dbReference type="ARBA" id="ARBA00022884"/>
    </source>
</evidence>
<dbReference type="PANTHER" id="PTHR32319">
    <property type="entry name" value="BACTERIAL HEMOLYSIN-LIKE PROTEIN"/>
    <property type="match status" value="1"/>
</dbReference>
<dbReference type="OrthoDB" id="9784736at2"/>
<dbReference type="SUPFAM" id="SSF53335">
    <property type="entry name" value="S-adenosyl-L-methionine-dependent methyltransferases"/>
    <property type="match status" value="1"/>
</dbReference>
<evidence type="ECO:0000256" key="2">
    <source>
        <dbReference type="ARBA" id="ARBA00029460"/>
    </source>
</evidence>
<gene>
    <name evidence="5" type="ordered locus">Amico_0849</name>
</gene>
<feature type="domain" description="RNA-binding S4" evidence="4">
    <location>
        <begin position="7"/>
        <end position="72"/>
    </location>
</feature>
<dbReference type="PANTHER" id="PTHR32319:SF0">
    <property type="entry name" value="BACTERIAL HEMOLYSIN-LIKE PROTEIN"/>
    <property type="match status" value="1"/>
</dbReference>
<dbReference type="InterPro" id="IPR002942">
    <property type="entry name" value="S4_RNA-bd"/>
</dbReference>
<dbReference type="RefSeq" id="WP_013048247.1">
    <property type="nucleotide sequence ID" value="NC_014011.1"/>
</dbReference>
<dbReference type="InterPro" id="IPR036986">
    <property type="entry name" value="S4_RNA-bd_sf"/>
</dbReference>
<dbReference type="CDD" id="cd02440">
    <property type="entry name" value="AdoMet_MTases"/>
    <property type="match status" value="1"/>
</dbReference>
<dbReference type="InterPro" id="IPR029063">
    <property type="entry name" value="SAM-dependent_MTases_sf"/>
</dbReference>
<evidence type="ECO:0000259" key="4">
    <source>
        <dbReference type="SMART" id="SM00363"/>
    </source>
</evidence>
<dbReference type="PIRSF" id="PIRSF005578">
    <property type="entry name" value="TlyA"/>
    <property type="match status" value="1"/>
</dbReference>
<dbReference type="PROSITE" id="PS50889">
    <property type="entry name" value="S4"/>
    <property type="match status" value="1"/>
</dbReference>
<dbReference type="Gene3D" id="3.40.50.150">
    <property type="entry name" value="Vaccinia Virus protein VP39"/>
    <property type="match status" value="1"/>
</dbReference>
<dbReference type="Proteomes" id="UP000002366">
    <property type="component" value="Chromosome"/>
</dbReference>
<dbReference type="KEGG" id="aco:Amico_0849"/>
<dbReference type="Pfam" id="PF01728">
    <property type="entry name" value="FtsJ"/>
    <property type="match status" value="1"/>
</dbReference>
<reference evidence="5 6" key="1">
    <citation type="journal article" date="2010" name="Stand. Genomic Sci.">
        <title>Complete genome sequence of Aminobacterium colombiense type strain (ALA-1).</title>
        <authorList>
            <person name="Chertkov O."/>
            <person name="Sikorski J."/>
            <person name="Brambilla E."/>
            <person name="Lapidus A."/>
            <person name="Copeland A."/>
            <person name="Glavina Del Rio T."/>
            <person name="Nolan M."/>
            <person name="Lucas S."/>
            <person name="Tice H."/>
            <person name="Cheng J.F."/>
            <person name="Han C."/>
            <person name="Detter J.C."/>
            <person name="Bruce D."/>
            <person name="Tapia R."/>
            <person name="Goodwin L."/>
            <person name="Pitluck S."/>
            <person name="Liolios K."/>
            <person name="Ivanova N."/>
            <person name="Mavromatis K."/>
            <person name="Ovchinnikova G."/>
            <person name="Pati A."/>
            <person name="Chen A."/>
            <person name="Palaniappan K."/>
            <person name="Land M."/>
            <person name="Hauser L."/>
            <person name="Chang Y.J."/>
            <person name="Jeffries C.D."/>
            <person name="Spring S."/>
            <person name="Rohde M."/>
            <person name="Goker M."/>
            <person name="Bristow J."/>
            <person name="Eisen J.A."/>
            <person name="Markowitz V."/>
            <person name="Hugenholtz P."/>
            <person name="Kyrpides N.C."/>
            <person name="Klenk H.P."/>
        </authorList>
    </citation>
    <scope>NUCLEOTIDE SEQUENCE [LARGE SCALE GENOMIC DNA]</scope>
    <source>
        <strain evidence="6">DSM 12261 / ALA-1</strain>
    </source>
</reference>
<evidence type="ECO:0000256" key="3">
    <source>
        <dbReference type="PROSITE-ProRule" id="PRU00182"/>
    </source>
</evidence>
<dbReference type="eggNOG" id="COG1189">
    <property type="taxonomic scope" value="Bacteria"/>
</dbReference>
<accession>D5EEJ9</accession>
<dbReference type="InterPro" id="IPR004538">
    <property type="entry name" value="Hemolysin_A/TlyA"/>
</dbReference>